<feature type="compositionally biased region" description="Low complexity" evidence="2">
    <location>
        <begin position="180"/>
        <end position="193"/>
    </location>
</feature>
<dbReference type="Proteomes" id="UP000063063">
    <property type="component" value="Chromosome 32"/>
</dbReference>
<evidence type="ECO:0008006" key="6">
    <source>
        <dbReference type="Google" id="ProtNLM"/>
    </source>
</evidence>
<gene>
    <name evidence="4" type="ORF">LPMP_320250</name>
</gene>
<dbReference type="GeneID" id="22577766"/>
<feature type="region of interest" description="Disordered" evidence="2">
    <location>
        <begin position="747"/>
        <end position="843"/>
    </location>
</feature>
<reference evidence="4 5" key="1">
    <citation type="journal article" date="2015" name="Sci. Rep.">
        <title>The genome of Leishmania panamensis: insights into genomics of the L. (Viannia) subgenus.</title>
        <authorList>
            <person name="Llanes A."/>
            <person name="Restrepo C.M."/>
            <person name="Vecchio G.D."/>
            <person name="Anguizola F.J."/>
            <person name="Lleonart R."/>
        </authorList>
    </citation>
    <scope>NUCLEOTIDE SEQUENCE [LARGE SCALE GENOMIC DNA]</scope>
    <source>
        <strain evidence="4 5">MHOM/PA/94/PSC-1</strain>
    </source>
</reference>
<dbReference type="RefSeq" id="XP_010701713.1">
    <property type="nucleotide sequence ID" value="XM_010703411.1"/>
</dbReference>
<protein>
    <recommendedName>
        <fullName evidence="6">Transmembrane protein</fullName>
    </recommendedName>
</protein>
<keyword evidence="3" id="KW-0812">Transmembrane</keyword>
<feature type="compositionally biased region" description="Polar residues" evidence="2">
    <location>
        <begin position="781"/>
        <end position="790"/>
    </location>
</feature>
<feature type="region of interest" description="Disordered" evidence="2">
    <location>
        <begin position="111"/>
        <end position="194"/>
    </location>
</feature>
<keyword evidence="5" id="KW-1185">Reference proteome</keyword>
<evidence type="ECO:0000256" key="3">
    <source>
        <dbReference type="SAM" id="Phobius"/>
    </source>
</evidence>
<dbReference type="KEGG" id="lpan:LPMP_320250"/>
<dbReference type="EMBL" id="CP009401">
    <property type="protein sequence ID" value="AIO00913.1"/>
    <property type="molecule type" value="Genomic_DNA"/>
</dbReference>
<feature type="compositionally biased region" description="Basic and acidic residues" evidence="2">
    <location>
        <begin position="134"/>
        <end position="144"/>
    </location>
</feature>
<feature type="compositionally biased region" description="Polar residues" evidence="2">
    <location>
        <begin position="817"/>
        <end position="835"/>
    </location>
</feature>
<feature type="transmembrane region" description="Helical" evidence="3">
    <location>
        <begin position="1004"/>
        <end position="1023"/>
    </location>
</feature>
<evidence type="ECO:0000256" key="2">
    <source>
        <dbReference type="SAM" id="MobiDB-lite"/>
    </source>
</evidence>
<feature type="transmembrane region" description="Helical" evidence="3">
    <location>
        <begin position="222"/>
        <end position="243"/>
    </location>
</feature>
<feature type="coiled-coil region" evidence="1">
    <location>
        <begin position="283"/>
        <end position="321"/>
    </location>
</feature>
<feature type="compositionally biased region" description="Polar residues" evidence="2">
    <location>
        <begin position="336"/>
        <end position="358"/>
    </location>
</feature>
<organism evidence="4 5">
    <name type="scientific">Leishmania panamensis</name>
    <dbReference type="NCBI Taxonomy" id="5679"/>
    <lineage>
        <taxon>Eukaryota</taxon>
        <taxon>Discoba</taxon>
        <taxon>Euglenozoa</taxon>
        <taxon>Kinetoplastea</taxon>
        <taxon>Metakinetoplastina</taxon>
        <taxon>Trypanosomatida</taxon>
        <taxon>Trypanosomatidae</taxon>
        <taxon>Leishmaniinae</taxon>
        <taxon>Leishmania</taxon>
        <taxon>Leishmania guyanensis species complex</taxon>
    </lineage>
</organism>
<keyword evidence="3" id="KW-0472">Membrane</keyword>
<feature type="compositionally biased region" description="Acidic residues" evidence="2">
    <location>
        <begin position="751"/>
        <end position="763"/>
    </location>
</feature>
<feature type="region of interest" description="Disordered" evidence="2">
    <location>
        <begin position="335"/>
        <end position="358"/>
    </location>
</feature>
<evidence type="ECO:0000256" key="1">
    <source>
        <dbReference type="SAM" id="Coils"/>
    </source>
</evidence>
<proteinExistence type="predicted"/>
<dbReference type="VEuPathDB" id="TriTrypDB:LPAL13_320007300"/>
<feature type="compositionally biased region" description="Basic and acidic residues" evidence="2">
    <location>
        <begin position="767"/>
        <end position="780"/>
    </location>
</feature>
<feature type="compositionally biased region" description="Polar residues" evidence="2">
    <location>
        <begin position="157"/>
        <end position="166"/>
    </location>
</feature>
<name>A0A088RXM1_LEIPA</name>
<dbReference type="OrthoDB" id="273324at2759"/>
<evidence type="ECO:0000313" key="5">
    <source>
        <dbReference type="Proteomes" id="UP000063063"/>
    </source>
</evidence>
<keyword evidence="3" id="KW-1133">Transmembrane helix</keyword>
<dbReference type="AlphaFoldDB" id="A0A088RXM1"/>
<sequence length="1024" mass="115315">MFTFSCQCQSCRGNLVATEKEFYFTSSVFRIDLDWSNVKRIRLETQQVKGVPTSVLVVVLQRSEAIVMLSPTPSAQKKRFLSSRKYFFYDFHDLLGAEEQIKHFMEQYRASERSKKDEARDDLEKGSSAATKPQTDKADEKDEVSSSSSDAPKEESLNNSRTTPSRNPELDTRRTTVGLSFARRATPSTSSRSKLTGKLVTIPLRSPPRATSGKYARLFLKVYQYVAAVLIVVMLALLTRHYVRFGDLHVQKSSHTAEKLLRDIHALSDVNIRLESYNSQESLRQYNKRRKDLSKESRSYMHQLEQAAVELMERYVALQTKMTTLRGHRAQRIAREQQSGTQSPPLPSIMSSAFGTPKTTTDRAQLFSQLRVAYKSRAGNHGAAKTGVGQCGNGEACKKARRRRAAPHKMSLSRFRSGVQRWVHRMQSGWNDVASFRSAPAMELFTAPTPSTDGHHDSMGGAAWMIYTEEMGEDFQLTEWVSAAEYEDRHSCRQVTQELLETVEVTEHVFATFSSMFLMDRYRKLESREERASHWMQPPQALHSVPGSSKYYAAKAFSSEEVAHVAMLRRFVGSLLHNEPLEANHARRRSTALRVANAMLHYRQREVQLLRARNQGSPNNATELWRLLEEEVLRPTTTSLRGNPDIDESAMYLRNSIAELSFWYRHEVAWHEHVLSFFTPEEQAEIRSSLGTVDRDHRRLGGRRAHPIELHWINLPLFRGLLCFEGVPYLQGDASGVDDDAAAEGATVDVLQEEEKGETEEGASDIGESRTEKLHSDAITKRTTAPSSPSVILAHWLPTPPERNKTSFTNKKAPLNHTPNATPTPSQTPETSLNAAASLPEQRSKETDLWKELKLRWMADLDVFRLTFNAQLAGHNAHGASSYCTDEEEHGVVAGVAETRCRLFGLLSLVNEIYVLYLIPTVAQRFGAFLRALFPPYFNSPSSNVYISALRSWGKQDPAVQLAIAQVTGFAPGTTSDISRSLLYLVLQPPPLLQTSVTSTRQTTAAVIVLLLFLGVLTALYVMH</sequence>
<keyword evidence="1" id="KW-0175">Coiled coil</keyword>
<accession>A0A088RXM1</accession>
<feature type="compositionally biased region" description="Basic and acidic residues" evidence="2">
    <location>
        <begin position="111"/>
        <end position="125"/>
    </location>
</feature>
<evidence type="ECO:0000313" key="4">
    <source>
        <dbReference type="EMBL" id="AIO00913.1"/>
    </source>
</evidence>
<dbReference type="eggNOG" id="ENOG502SAIX">
    <property type="taxonomic scope" value="Eukaryota"/>
</dbReference>
<dbReference type="VEuPathDB" id="TriTrypDB:LPMP_320250"/>